<evidence type="ECO:0000313" key="8">
    <source>
        <dbReference type="Proteomes" id="UP000245119"/>
    </source>
</evidence>
<dbReference type="InterPro" id="IPR036259">
    <property type="entry name" value="MFS_trans_sf"/>
</dbReference>
<dbReference type="STRING" id="400727.A0A2T7PPQ7"/>
<dbReference type="OrthoDB" id="6262629at2759"/>
<gene>
    <name evidence="7" type="ORF">C0Q70_02375</name>
</gene>
<evidence type="ECO:0000256" key="4">
    <source>
        <dbReference type="ARBA" id="ARBA00023136"/>
    </source>
</evidence>
<dbReference type="InterPro" id="IPR005828">
    <property type="entry name" value="MFS_sugar_transport-like"/>
</dbReference>
<dbReference type="EMBL" id="PZQS01000002">
    <property type="protein sequence ID" value="PVD35413.1"/>
    <property type="molecule type" value="Genomic_DNA"/>
</dbReference>
<organism evidence="7 8">
    <name type="scientific">Pomacea canaliculata</name>
    <name type="common">Golden apple snail</name>
    <dbReference type="NCBI Taxonomy" id="400727"/>
    <lineage>
        <taxon>Eukaryota</taxon>
        <taxon>Metazoa</taxon>
        <taxon>Spiralia</taxon>
        <taxon>Lophotrochozoa</taxon>
        <taxon>Mollusca</taxon>
        <taxon>Gastropoda</taxon>
        <taxon>Caenogastropoda</taxon>
        <taxon>Architaenioglossa</taxon>
        <taxon>Ampullarioidea</taxon>
        <taxon>Ampullariidae</taxon>
        <taxon>Pomacea</taxon>
    </lineage>
</organism>
<keyword evidence="8" id="KW-1185">Reference proteome</keyword>
<dbReference type="Pfam" id="PF00083">
    <property type="entry name" value="Sugar_tr"/>
    <property type="match status" value="1"/>
</dbReference>
<feature type="transmembrane region" description="Helical" evidence="5">
    <location>
        <begin position="157"/>
        <end position="178"/>
    </location>
</feature>
<comment type="subcellular location">
    <subcellularLocation>
        <location evidence="1">Membrane</location>
        <topology evidence="1">Multi-pass membrane protein</topology>
    </subcellularLocation>
</comment>
<feature type="transmembrane region" description="Helical" evidence="5">
    <location>
        <begin position="125"/>
        <end position="145"/>
    </location>
</feature>
<feature type="transmembrane region" description="Helical" evidence="5">
    <location>
        <begin position="12"/>
        <end position="34"/>
    </location>
</feature>
<reference evidence="7 8" key="1">
    <citation type="submission" date="2018-04" db="EMBL/GenBank/DDBJ databases">
        <title>The genome of golden apple snail Pomacea canaliculata provides insight into stress tolerance and invasive adaptation.</title>
        <authorList>
            <person name="Liu C."/>
            <person name="Liu B."/>
            <person name="Ren Y."/>
            <person name="Zhang Y."/>
            <person name="Wang H."/>
            <person name="Li S."/>
            <person name="Jiang F."/>
            <person name="Yin L."/>
            <person name="Zhang G."/>
            <person name="Qian W."/>
            <person name="Fan W."/>
        </authorList>
    </citation>
    <scope>NUCLEOTIDE SEQUENCE [LARGE SCALE GENOMIC DNA]</scope>
    <source>
        <strain evidence="7">SZHN2017</strain>
        <tissue evidence="7">Muscle</tissue>
    </source>
</reference>
<dbReference type="Proteomes" id="UP000245119">
    <property type="component" value="Linkage Group LG2"/>
</dbReference>
<keyword evidence="3 5" id="KW-1133">Transmembrane helix</keyword>
<dbReference type="GO" id="GO:0022857">
    <property type="term" value="F:transmembrane transporter activity"/>
    <property type="evidence" value="ECO:0007669"/>
    <property type="project" value="InterPro"/>
</dbReference>
<evidence type="ECO:0000256" key="2">
    <source>
        <dbReference type="ARBA" id="ARBA00022692"/>
    </source>
</evidence>
<feature type="transmembrane region" description="Helical" evidence="5">
    <location>
        <begin position="446"/>
        <end position="466"/>
    </location>
</feature>
<dbReference type="SUPFAM" id="SSF103473">
    <property type="entry name" value="MFS general substrate transporter"/>
    <property type="match status" value="1"/>
</dbReference>
<dbReference type="AlphaFoldDB" id="A0A2T7PPQ7"/>
<feature type="transmembrane region" description="Helical" evidence="5">
    <location>
        <begin position="214"/>
        <end position="235"/>
    </location>
</feature>
<feature type="transmembrane region" description="Helical" evidence="5">
    <location>
        <begin position="184"/>
        <end position="202"/>
    </location>
</feature>
<dbReference type="Gene3D" id="1.20.1250.20">
    <property type="entry name" value="MFS general substrate transporter like domains"/>
    <property type="match status" value="1"/>
</dbReference>
<dbReference type="PROSITE" id="PS50850">
    <property type="entry name" value="MFS"/>
    <property type="match status" value="1"/>
</dbReference>
<evidence type="ECO:0000259" key="6">
    <source>
        <dbReference type="PROSITE" id="PS50850"/>
    </source>
</evidence>
<feature type="transmembrane region" description="Helical" evidence="5">
    <location>
        <begin position="241"/>
        <end position="259"/>
    </location>
</feature>
<comment type="caution">
    <text evidence="7">The sequence shown here is derived from an EMBL/GenBank/DDBJ whole genome shotgun (WGS) entry which is preliminary data.</text>
</comment>
<evidence type="ECO:0000313" key="7">
    <source>
        <dbReference type="EMBL" id="PVD35413.1"/>
    </source>
</evidence>
<dbReference type="PANTHER" id="PTHR24064">
    <property type="entry name" value="SOLUTE CARRIER FAMILY 22 MEMBER"/>
    <property type="match status" value="1"/>
</dbReference>
<evidence type="ECO:0000256" key="1">
    <source>
        <dbReference type="ARBA" id="ARBA00004141"/>
    </source>
</evidence>
<name>A0A2T7PPQ7_POMCA</name>
<sequence>MDAVFDHVGGCGRFQVLFVILSHLVIPATVWSMMHMVFGGLQPEWTCGSRDYEATTAMDRSAGHHSHENYSRPHLWNVTGMATPQGSSNSSHVCEDVGVQCKQVMFAPGINTVVSEFQLVCQLSWVPTMIISVQMCGVLVGAAVSGQLGDSIGRKKCLLSMSVLQVTFNLVAAFSVSWEMFTVLRFMIGFTVGGLLASSFTYPTEFVDIRHRAALGAIPVWGIGSITFSLVVWLLRDWRHLHIATALFTAISLPGWWFLPESVRWLKTKGHAQQAERVLQQVARWNRRSMPGKELLNTLDLPQEQAKKTYTYLHIFKPHLAKATLLGGFMWFACSLTYYGISFGIRSLSGNFYLNLLLMSVAELPQYLLIFHVVNWVEVIVLAGSPVGVLLVLPDYNAQYSNGHPHLFAQRRRLYVTRNISQGYCNTTARIGGILAPYILSGDKTYIFYVVIGVVMVITTIAPLMLKETRGRPLADTFEVRVQAPEIQQGLRPLVKGPVLTRDSSVSTGCHDNSVNNIQVT</sequence>
<keyword evidence="4 5" id="KW-0472">Membrane</keyword>
<protein>
    <recommendedName>
        <fullName evidence="6">Major facilitator superfamily (MFS) profile domain-containing protein</fullName>
    </recommendedName>
</protein>
<feature type="transmembrane region" description="Helical" evidence="5">
    <location>
        <begin position="365"/>
        <end position="393"/>
    </location>
</feature>
<accession>A0A2T7PPQ7</accession>
<feature type="domain" description="Major facilitator superfamily (MFS) profile" evidence="6">
    <location>
        <begin position="75"/>
        <end position="470"/>
    </location>
</feature>
<dbReference type="InterPro" id="IPR020846">
    <property type="entry name" value="MFS_dom"/>
</dbReference>
<feature type="transmembrane region" description="Helical" evidence="5">
    <location>
        <begin position="323"/>
        <end position="345"/>
    </location>
</feature>
<dbReference type="GO" id="GO:0016020">
    <property type="term" value="C:membrane"/>
    <property type="evidence" value="ECO:0007669"/>
    <property type="project" value="UniProtKB-SubCell"/>
</dbReference>
<evidence type="ECO:0000256" key="5">
    <source>
        <dbReference type="SAM" id="Phobius"/>
    </source>
</evidence>
<dbReference type="PROSITE" id="PS00217">
    <property type="entry name" value="SUGAR_TRANSPORT_2"/>
    <property type="match status" value="1"/>
</dbReference>
<keyword evidence="2 5" id="KW-0812">Transmembrane</keyword>
<evidence type="ECO:0000256" key="3">
    <source>
        <dbReference type="ARBA" id="ARBA00022989"/>
    </source>
</evidence>
<dbReference type="InterPro" id="IPR005829">
    <property type="entry name" value="Sugar_transporter_CS"/>
</dbReference>
<proteinExistence type="predicted"/>